<dbReference type="EMBL" id="CP011388">
    <property type="protein sequence ID" value="ANE46749.1"/>
    <property type="molecule type" value="Genomic_DNA"/>
</dbReference>
<accession>A0A172TI64</accession>
<dbReference type="PATRIC" id="fig|1178515.4.peg.2253"/>
<proteinExistence type="predicted"/>
<reference evidence="1 2" key="1">
    <citation type="submission" date="2015-01" db="EMBL/GenBank/DDBJ databases">
        <title>Paenibacillus swuensis/DY6/whole genome sequencing.</title>
        <authorList>
            <person name="Kim M.K."/>
            <person name="Srinivasan S."/>
            <person name="Lee J.-J."/>
        </authorList>
    </citation>
    <scope>NUCLEOTIDE SEQUENCE [LARGE SCALE GENOMIC DNA]</scope>
    <source>
        <strain evidence="1 2">DY6</strain>
    </source>
</reference>
<name>A0A172TI64_9BACL</name>
<dbReference type="Proteomes" id="UP000076927">
    <property type="component" value="Chromosome"/>
</dbReference>
<evidence type="ECO:0000313" key="2">
    <source>
        <dbReference type="Proteomes" id="UP000076927"/>
    </source>
</evidence>
<protein>
    <submittedName>
        <fullName evidence="1">Uncharacterized protein</fullName>
    </submittedName>
</protein>
<sequence>MTAVGRRIISEQCSHRMQPVAANTSGSKFRDIIRELPPVDIDLQYNLAVIIHLFSFDGVCGVCIDSSIT</sequence>
<keyword evidence="2" id="KW-1185">Reference proteome</keyword>
<dbReference type="KEGG" id="pswu:SY83_11230"/>
<organism evidence="1 2">
    <name type="scientific">Paenibacillus swuensis</name>
    <dbReference type="NCBI Taxonomy" id="1178515"/>
    <lineage>
        <taxon>Bacteria</taxon>
        <taxon>Bacillati</taxon>
        <taxon>Bacillota</taxon>
        <taxon>Bacilli</taxon>
        <taxon>Bacillales</taxon>
        <taxon>Paenibacillaceae</taxon>
        <taxon>Paenibacillus</taxon>
    </lineage>
</organism>
<gene>
    <name evidence="1" type="ORF">SY83_11230</name>
</gene>
<dbReference type="AlphaFoldDB" id="A0A172TI64"/>
<evidence type="ECO:0000313" key="1">
    <source>
        <dbReference type="EMBL" id="ANE46749.1"/>
    </source>
</evidence>